<feature type="compositionally biased region" description="Acidic residues" evidence="2">
    <location>
        <begin position="900"/>
        <end position="911"/>
    </location>
</feature>
<dbReference type="Gene3D" id="1.20.900.10">
    <property type="entry name" value="Dbl homology (DH) domain"/>
    <property type="match status" value="1"/>
</dbReference>
<dbReference type="SUPFAM" id="SSF48065">
    <property type="entry name" value="DBL homology domain (DH-domain)"/>
    <property type="match status" value="1"/>
</dbReference>
<dbReference type="InterPro" id="IPR039919">
    <property type="entry name" value="ARHGEF10/ARHGEF17"/>
</dbReference>
<evidence type="ECO:0000259" key="3">
    <source>
        <dbReference type="PROSITE" id="PS50010"/>
    </source>
</evidence>
<feature type="region of interest" description="Disordered" evidence="2">
    <location>
        <begin position="886"/>
        <end position="925"/>
    </location>
</feature>
<dbReference type="Pfam" id="PF00621">
    <property type="entry name" value="RhoGEF"/>
    <property type="match status" value="1"/>
</dbReference>
<evidence type="ECO:0000256" key="2">
    <source>
        <dbReference type="SAM" id="MobiDB-lite"/>
    </source>
</evidence>
<feature type="region of interest" description="Disordered" evidence="2">
    <location>
        <begin position="1057"/>
        <end position="1157"/>
    </location>
</feature>
<accession>A0ABY7EXK4</accession>
<dbReference type="CDD" id="cd00160">
    <property type="entry name" value="RhoGEF"/>
    <property type="match status" value="1"/>
</dbReference>
<dbReference type="InterPro" id="IPR000219">
    <property type="entry name" value="DH_dom"/>
</dbReference>
<dbReference type="EMBL" id="CP111020">
    <property type="protein sequence ID" value="WAR13814.1"/>
    <property type="molecule type" value="Genomic_DNA"/>
</dbReference>
<dbReference type="Proteomes" id="UP001164746">
    <property type="component" value="Chromosome 9"/>
</dbReference>
<dbReference type="Pfam" id="PF19057">
    <property type="entry name" value="PH_19"/>
    <property type="match status" value="1"/>
</dbReference>
<feature type="region of interest" description="Disordered" evidence="2">
    <location>
        <begin position="93"/>
        <end position="145"/>
    </location>
</feature>
<name>A0ABY7EXK4_MYAAR</name>
<feature type="compositionally biased region" description="Polar residues" evidence="2">
    <location>
        <begin position="915"/>
        <end position="925"/>
    </location>
</feature>
<evidence type="ECO:0000256" key="1">
    <source>
        <dbReference type="ARBA" id="ARBA00022658"/>
    </source>
</evidence>
<dbReference type="InterPro" id="IPR035899">
    <property type="entry name" value="DBL_dom_sf"/>
</dbReference>
<feature type="region of interest" description="Disordered" evidence="2">
    <location>
        <begin position="818"/>
        <end position="844"/>
    </location>
</feature>
<feature type="compositionally biased region" description="Basic and acidic residues" evidence="2">
    <location>
        <begin position="1099"/>
        <end position="1120"/>
    </location>
</feature>
<dbReference type="SMART" id="SM00325">
    <property type="entry name" value="RhoGEF"/>
    <property type="match status" value="1"/>
</dbReference>
<gene>
    <name evidence="4" type="ORF">MAR_003919</name>
</gene>
<feature type="compositionally biased region" description="Polar residues" evidence="2">
    <location>
        <begin position="823"/>
        <end position="839"/>
    </location>
</feature>
<protein>
    <submittedName>
        <fullName evidence="4">ARGAL-like protein</fullName>
    </submittedName>
</protein>
<dbReference type="PANTHER" id="PTHR12877:SF7">
    <property type="entry name" value="RHO GUANINE NUCLEOTIDE EXCHANGE FACTOR 10-LIKE PROTEIN"/>
    <property type="match status" value="1"/>
</dbReference>
<feature type="compositionally biased region" description="Polar residues" evidence="2">
    <location>
        <begin position="1147"/>
        <end position="1157"/>
    </location>
</feature>
<feature type="compositionally biased region" description="Low complexity" evidence="2">
    <location>
        <begin position="105"/>
        <end position="114"/>
    </location>
</feature>
<sequence length="1202" mass="136703">MMKISQRKVRQAMENSAEYDDAVSLISAGIHIDATQCLVPVKAENNMDQKNNLVTAKGSKENPLSQHGDFDDPNRGAFPEVTEELLGQVNPFNIHDHSDSASNISDFTDSTFDSDLSDAENREDNISEDYDPNRPLPPKPQKAHNHTEKILLIRDIANALLPEKKKKAVVQEVEEQKSKSCTLLRRVEPRRSRRSAQLPNANMDMSKDQIKLRGVLQNLIDSESGYLKSLERLTNDYKEEILSQVKKAEVKVTFSKVEDIYNLHMMFQIALSEKMEEWTEKEEIGSIFNMFSSPMTKSIYCEYVNNYEAANEMIKEAVNSRPSFKDLLLRLQMSSQDRLSLAGLMLKPVQRFPQFIMIVKDLLKYTPRDHHDREQLQEAFTCIENVTHELNESKRSSEQLYHGQSIMAKLAAKVPQEKGVTLIRQDDMEQIGQSSTGGQHVKQRRIFLMNDRLISVHVTARDQEGHMVERFTYKWHQRLENLELTTSAITPNMYTKMDMKPSGTTISSPKQDPLEDDPYKVAEELTDMMHDITVLAKIHQLSTTLRQPYDSLSEDHLTKVLTNLQQQIQGKDYQLQMLNSAAIILLDRQRNKKYVFTATNAEVKQEWCIDFLLAKYALGKYSGVFTSSWLNTPLGVRSEVVCAESVPGFAVETDLPGAFPEDTVWTSTVDSEYESFPRDQVDHQLAFEDGERIHFNQIVKAGVGLWASFIGRPNIALYHMYSAMKQERRDYEVTCLMASLGLLWVGTNIGIILAYPLPRLRDGIPRIYERPQVALHGHNGPVRFLIPVQYGPISGVPIRRRPESLLVKYKMEKDVLDHLPKMDSSNVNKRGKSSPQQPRDSYLKLGDVVHENPYEDIEMRNSMGRGGEPSHRESVFVEDAIYETLPGDESLDKTNHHNDDDDDGDDDEEVPDLSSEGSQTNVLETSSEHTYFILEKQDSGKLGTSNTCDTALKDESNGKMNEGLIEQTKGTESKNLDGQHEAENGFEVVQRRAKKPGKTQTMGPNKIDFAKELQKKVAEKRQSLDDLIDRDASRTTVELLYPTLARPKTLGHDIRPGMLEFEGDSSEENVYTRSGMITPIQARKPDYSSFRDKKKHKSPERSHSDKAVKISDKSDKDGGGNKKKTSVSFNEDIPHTKDFKKSRKASVGTSFTSGSNLDTLRKSNTNTILVLSGGDGYRDWKKRQSLNYRPEEPCLLFWMYKF</sequence>
<keyword evidence="1" id="KW-0344">Guanine-nucleotide releasing factor</keyword>
<feature type="domain" description="DH" evidence="3">
    <location>
        <begin position="211"/>
        <end position="393"/>
    </location>
</feature>
<evidence type="ECO:0000313" key="5">
    <source>
        <dbReference type="Proteomes" id="UP001164746"/>
    </source>
</evidence>
<dbReference type="PROSITE" id="PS50010">
    <property type="entry name" value="DH_2"/>
    <property type="match status" value="1"/>
</dbReference>
<dbReference type="Pfam" id="PF19056">
    <property type="entry name" value="WD40_2"/>
    <property type="match status" value="1"/>
</dbReference>
<keyword evidence="5" id="KW-1185">Reference proteome</keyword>
<organism evidence="4 5">
    <name type="scientific">Mya arenaria</name>
    <name type="common">Soft-shell clam</name>
    <dbReference type="NCBI Taxonomy" id="6604"/>
    <lineage>
        <taxon>Eukaryota</taxon>
        <taxon>Metazoa</taxon>
        <taxon>Spiralia</taxon>
        <taxon>Lophotrochozoa</taxon>
        <taxon>Mollusca</taxon>
        <taxon>Bivalvia</taxon>
        <taxon>Autobranchia</taxon>
        <taxon>Heteroconchia</taxon>
        <taxon>Euheterodonta</taxon>
        <taxon>Imparidentia</taxon>
        <taxon>Neoheterodontei</taxon>
        <taxon>Myida</taxon>
        <taxon>Myoidea</taxon>
        <taxon>Myidae</taxon>
        <taxon>Mya</taxon>
    </lineage>
</organism>
<evidence type="ECO:0000313" key="4">
    <source>
        <dbReference type="EMBL" id="WAR13814.1"/>
    </source>
</evidence>
<dbReference type="PANTHER" id="PTHR12877">
    <property type="entry name" value="RHO GUANINE NUCLEOTIDE EXCHANGE FACTOR"/>
    <property type="match status" value="1"/>
</dbReference>
<feature type="compositionally biased region" description="Basic and acidic residues" evidence="2">
    <location>
        <begin position="890"/>
        <end position="899"/>
    </location>
</feature>
<reference evidence="4" key="1">
    <citation type="submission" date="2022-11" db="EMBL/GenBank/DDBJ databases">
        <title>Centuries of genome instability and evolution in soft-shell clam transmissible cancer (bioRxiv).</title>
        <authorList>
            <person name="Hart S.F.M."/>
            <person name="Yonemitsu M.A."/>
            <person name="Giersch R.M."/>
            <person name="Beal B.F."/>
            <person name="Arriagada G."/>
            <person name="Davis B.W."/>
            <person name="Ostrander E.A."/>
            <person name="Goff S.P."/>
            <person name="Metzger M.J."/>
        </authorList>
    </citation>
    <scope>NUCLEOTIDE SEQUENCE</scope>
    <source>
        <strain evidence="4">MELC-2E11</strain>
        <tissue evidence="4">Siphon/mantle</tissue>
    </source>
</reference>
<proteinExistence type="predicted"/>